<feature type="non-terminal residue" evidence="1">
    <location>
        <position position="1"/>
    </location>
</feature>
<dbReference type="EMBL" id="UINC01177108">
    <property type="protein sequence ID" value="SVD84562.1"/>
    <property type="molecule type" value="Genomic_DNA"/>
</dbReference>
<sequence length="22" mass="2485">LFSSLFLTEVAEVNTYIVKHSS</sequence>
<reference evidence="1" key="1">
    <citation type="submission" date="2018-05" db="EMBL/GenBank/DDBJ databases">
        <authorList>
            <person name="Lanie J.A."/>
            <person name="Ng W.-L."/>
            <person name="Kazmierczak K.M."/>
            <person name="Andrzejewski T.M."/>
            <person name="Davidsen T.M."/>
            <person name="Wayne K.J."/>
            <person name="Tettelin H."/>
            <person name="Glass J.I."/>
            <person name="Rusch D."/>
            <person name="Podicherti R."/>
            <person name="Tsui H.-C.T."/>
            <person name="Winkler M.E."/>
        </authorList>
    </citation>
    <scope>NUCLEOTIDE SEQUENCE</scope>
</reference>
<proteinExistence type="predicted"/>
<name>A0A382YMS0_9ZZZZ</name>
<organism evidence="1">
    <name type="scientific">marine metagenome</name>
    <dbReference type="NCBI Taxonomy" id="408172"/>
    <lineage>
        <taxon>unclassified sequences</taxon>
        <taxon>metagenomes</taxon>
        <taxon>ecological metagenomes</taxon>
    </lineage>
</organism>
<evidence type="ECO:0000313" key="1">
    <source>
        <dbReference type="EMBL" id="SVD84562.1"/>
    </source>
</evidence>
<accession>A0A382YMS0</accession>
<gene>
    <name evidence="1" type="ORF">METZ01_LOCUS437416</name>
</gene>
<dbReference type="AlphaFoldDB" id="A0A382YMS0"/>
<protein>
    <submittedName>
        <fullName evidence="1">Uncharacterized protein</fullName>
    </submittedName>
</protein>